<dbReference type="AlphaFoldDB" id="D8UMZ4"/>
<dbReference type="Proteomes" id="UP000001058">
    <property type="component" value="Unassembled WGS sequence"/>
</dbReference>
<dbReference type="STRING" id="3068.D8UMZ4"/>
<dbReference type="InParanoid" id="D8UMZ4"/>
<dbReference type="InterPro" id="IPR016135">
    <property type="entry name" value="UBQ-conjugating_enzyme/RWD"/>
</dbReference>
<accession>D8UMZ4</accession>
<reference evidence="3 4" key="1">
    <citation type="journal article" date="2010" name="Science">
        <title>Genomic analysis of organismal complexity in the multicellular green alga Volvox carteri.</title>
        <authorList>
            <person name="Prochnik S.E."/>
            <person name="Umen J."/>
            <person name="Nedelcu A.M."/>
            <person name="Hallmann A."/>
            <person name="Miller S.M."/>
            <person name="Nishii I."/>
            <person name="Ferris P."/>
            <person name="Kuo A."/>
            <person name="Mitros T."/>
            <person name="Fritz-Laylin L.K."/>
            <person name="Hellsten U."/>
            <person name="Chapman J."/>
            <person name="Simakov O."/>
            <person name="Rensing S.A."/>
            <person name="Terry A."/>
            <person name="Pangilinan J."/>
            <person name="Kapitonov V."/>
            <person name="Jurka J."/>
            <person name="Salamov A."/>
            <person name="Shapiro H."/>
            <person name="Schmutz J."/>
            <person name="Grimwood J."/>
            <person name="Lindquist E."/>
            <person name="Lucas S."/>
            <person name="Grigoriev I.V."/>
            <person name="Schmitt R."/>
            <person name="Kirk D."/>
            <person name="Rokhsar D.S."/>
        </authorList>
    </citation>
    <scope>NUCLEOTIDE SEQUENCE [LARGE SCALE GENOMIC DNA]</scope>
    <source>
        <strain evidence="4">f. Nagariensis / Eve</strain>
    </source>
</reference>
<keyword evidence="4" id="KW-1185">Reference proteome</keyword>
<dbReference type="RefSeq" id="XP_002960030.1">
    <property type="nucleotide sequence ID" value="XM_002959984.1"/>
</dbReference>
<dbReference type="GeneID" id="9615134"/>
<dbReference type="KEGG" id="vcn:VOLCADRAFT_101542"/>
<evidence type="ECO:0000256" key="1">
    <source>
        <dbReference type="SAM" id="MobiDB-lite"/>
    </source>
</evidence>
<evidence type="ECO:0000313" key="3">
    <source>
        <dbReference type="EMBL" id="EFJ38905.1"/>
    </source>
</evidence>
<dbReference type="OrthoDB" id="1431934at2759"/>
<name>D8UMZ4_VOLCA</name>
<dbReference type="CDD" id="cd23820">
    <property type="entry name" value="RWD_RNF14"/>
    <property type="match status" value="1"/>
</dbReference>
<proteinExistence type="predicted"/>
<dbReference type="EMBL" id="GL379543">
    <property type="protein sequence ID" value="EFJ38905.1"/>
    <property type="molecule type" value="Genomic_DNA"/>
</dbReference>
<dbReference type="InterPro" id="IPR006575">
    <property type="entry name" value="RWD_dom"/>
</dbReference>
<protein>
    <recommendedName>
        <fullName evidence="2">RWD domain-containing protein</fullName>
    </recommendedName>
</protein>
<dbReference type="Gene3D" id="3.10.110.10">
    <property type="entry name" value="Ubiquitin Conjugating Enzyme"/>
    <property type="match status" value="1"/>
</dbReference>
<feature type="domain" description="RWD" evidence="2">
    <location>
        <begin position="95"/>
        <end position="171"/>
    </location>
</feature>
<organism evidence="4">
    <name type="scientific">Volvox carteri f. nagariensis</name>
    <dbReference type="NCBI Taxonomy" id="3068"/>
    <lineage>
        <taxon>Eukaryota</taxon>
        <taxon>Viridiplantae</taxon>
        <taxon>Chlorophyta</taxon>
        <taxon>core chlorophytes</taxon>
        <taxon>Chlorophyceae</taxon>
        <taxon>CS clade</taxon>
        <taxon>Chlamydomonadales</taxon>
        <taxon>Volvocaceae</taxon>
        <taxon>Volvox</taxon>
    </lineage>
</organism>
<gene>
    <name evidence="3" type="ORF">VOLCADRAFT_101542</name>
</gene>
<sequence>MGDPAVQEAMASDRASEPREHNRAAAAATAMPLVDGNGVDPCSVTRAVSSGSENVSSASSEPASASAPASAAVRGTEGEVNAGAAGPGPGPSSTCARVPFGASVQFLSPIRVTLTLPTGYPAAEPPAVELASLWLTAAQAAVLVSELQQQWRASGGGVPILFLWLDWLKSEALPYLGVRQELVLSASESAAAAAAWPGGAAAAAAAGGGTPEGLALSLLRYSARREEEKFNESNIRAKLPV</sequence>
<feature type="compositionally biased region" description="Basic and acidic residues" evidence="1">
    <location>
        <begin position="14"/>
        <end position="23"/>
    </location>
</feature>
<dbReference type="SUPFAM" id="SSF54495">
    <property type="entry name" value="UBC-like"/>
    <property type="match status" value="1"/>
</dbReference>
<dbReference type="Pfam" id="PF05773">
    <property type="entry name" value="RWD"/>
    <property type="match status" value="1"/>
</dbReference>
<feature type="region of interest" description="Disordered" evidence="1">
    <location>
        <begin position="1"/>
        <end position="92"/>
    </location>
</feature>
<evidence type="ECO:0000259" key="2">
    <source>
        <dbReference type="Pfam" id="PF05773"/>
    </source>
</evidence>
<evidence type="ECO:0000313" key="4">
    <source>
        <dbReference type="Proteomes" id="UP000001058"/>
    </source>
</evidence>
<feature type="compositionally biased region" description="Low complexity" evidence="1">
    <location>
        <begin position="47"/>
        <end position="72"/>
    </location>
</feature>